<protein>
    <submittedName>
        <fullName evidence="2">Putative membrane protein</fullName>
    </submittedName>
</protein>
<proteinExistence type="predicted"/>
<keyword evidence="1" id="KW-1133">Transmembrane helix</keyword>
<accession>A0A4R7BVU7</accession>
<name>A0A4R7BVU7_9HYPH</name>
<dbReference type="Proteomes" id="UP000295122">
    <property type="component" value="Unassembled WGS sequence"/>
</dbReference>
<reference evidence="2 3" key="1">
    <citation type="submission" date="2019-03" db="EMBL/GenBank/DDBJ databases">
        <title>Genomic Encyclopedia of Type Strains, Phase IV (KMG-IV): sequencing the most valuable type-strain genomes for metagenomic binning, comparative biology and taxonomic classification.</title>
        <authorList>
            <person name="Goeker M."/>
        </authorList>
    </citation>
    <scope>NUCLEOTIDE SEQUENCE [LARGE SCALE GENOMIC DNA]</scope>
    <source>
        <strain evidence="2 3">DSM 25903</strain>
    </source>
</reference>
<feature type="transmembrane region" description="Helical" evidence="1">
    <location>
        <begin position="78"/>
        <end position="102"/>
    </location>
</feature>
<keyword evidence="3" id="KW-1185">Reference proteome</keyword>
<feature type="transmembrane region" description="Helical" evidence="1">
    <location>
        <begin position="190"/>
        <end position="213"/>
    </location>
</feature>
<dbReference type="InterPro" id="IPR009781">
    <property type="entry name" value="DUF1345"/>
</dbReference>
<dbReference type="AlphaFoldDB" id="A0A4R7BVU7"/>
<dbReference type="RefSeq" id="WP_208111529.1">
    <property type="nucleotide sequence ID" value="NZ_SNZR01000013.1"/>
</dbReference>
<gene>
    <name evidence="2" type="ORF">EV668_2506</name>
</gene>
<feature type="transmembrane region" description="Helical" evidence="1">
    <location>
        <begin position="38"/>
        <end position="57"/>
    </location>
</feature>
<keyword evidence="1" id="KW-0812">Transmembrane</keyword>
<evidence type="ECO:0000313" key="3">
    <source>
        <dbReference type="Proteomes" id="UP000295122"/>
    </source>
</evidence>
<evidence type="ECO:0000313" key="2">
    <source>
        <dbReference type="EMBL" id="TDR89671.1"/>
    </source>
</evidence>
<keyword evidence="1" id="KW-0472">Membrane</keyword>
<feature type="transmembrane region" description="Helical" evidence="1">
    <location>
        <begin position="12"/>
        <end position="32"/>
    </location>
</feature>
<feature type="transmembrane region" description="Helical" evidence="1">
    <location>
        <begin position="114"/>
        <end position="137"/>
    </location>
</feature>
<comment type="caution">
    <text evidence="2">The sequence shown here is derived from an EMBL/GenBank/DDBJ whole genome shotgun (WGS) entry which is preliminary data.</text>
</comment>
<dbReference type="EMBL" id="SNZR01000013">
    <property type="protein sequence ID" value="TDR89671.1"/>
    <property type="molecule type" value="Genomic_DNA"/>
</dbReference>
<dbReference type="Pfam" id="PF07077">
    <property type="entry name" value="DUF1345"/>
    <property type="match status" value="1"/>
</dbReference>
<sequence>MILFAPARALAARPRLLIAGAFGALLGILVPVEPLSTRLLIAWDGGILLHLVLLAIMMARATSADLQRRAEREDPGAALILALFLLASLASVVAIGAELYGSRQGGEQPGLGRLVLVVATILLSWLFAHAMFGLHYAHDYYAGHRDRKGLKFPGEKEPDYWDFMYFSFNLGAAAQTSDVQVESRRMRRVVLLHTIISFLFNTSILALAINVGAGMLGG</sequence>
<evidence type="ECO:0000256" key="1">
    <source>
        <dbReference type="SAM" id="Phobius"/>
    </source>
</evidence>
<organism evidence="2 3">
    <name type="scientific">Enterovirga rhinocerotis</name>
    <dbReference type="NCBI Taxonomy" id="1339210"/>
    <lineage>
        <taxon>Bacteria</taxon>
        <taxon>Pseudomonadati</taxon>
        <taxon>Pseudomonadota</taxon>
        <taxon>Alphaproteobacteria</taxon>
        <taxon>Hyphomicrobiales</taxon>
        <taxon>Methylobacteriaceae</taxon>
        <taxon>Enterovirga</taxon>
    </lineage>
</organism>